<dbReference type="AlphaFoldDB" id="A0A0D1YQA8"/>
<sequence length="293" mass="32926">MPQSKPKPSEIALEAKRRYLPALENSPQWRSYMCGSCLIKDTAEVPVTPDKRRYGRPRVTVEDSDPVSVVIGAKAYGSIALVNTANEKKAGGDWESGFTATEECLARRSTLVHALMHNYHEGGKAKSFYPIPQRGAIYSPHVVVFRDGERGMYRPYDQYQDIAVISVAPIRGPRLDVTGTDYSFPEERELMESKMKAILRTAAWAQIPRLCIAAFGIGPVFKNPARITALMWMQLLFHDQEFYGAFEDIVFAIDTSSSSASKTTQADLDAYREVFHPSNVVPSQYRTSHFNYE</sequence>
<dbReference type="NCBIfam" id="TIGR02452">
    <property type="entry name" value="TIGR02452 family protein"/>
    <property type="match status" value="1"/>
</dbReference>
<feature type="domain" description="Microbial-type PARG catalytic" evidence="1">
    <location>
        <begin position="74"/>
        <end position="147"/>
    </location>
</feature>
<evidence type="ECO:0000313" key="3">
    <source>
        <dbReference type="Proteomes" id="UP000053259"/>
    </source>
</evidence>
<dbReference type="InterPro" id="IPR043472">
    <property type="entry name" value="Macro_dom-like"/>
</dbReference>
<dbReference type="VEuPathDB" id="FungiDB:PV09_05858"/>
<evidence type="ECO:0000259" key="1">
    <source>
        <dbReference type="Pfam" id="PF10021"/>
    </source>
</evidence>
<dbReference type="PANTHER" id="PTHR35596">
    <property type="entry name" value="DUF2263 DOMAIN-CONTAINING PROTEIN"/>
    <property type="match status" value="1"/>
</dbReference>
<dbReference type="InParanoid" id="A0A0D1YQA8"/>
<dbReference type="RefSeq" id="XP_016212666.1">
    <property type="nucleotide sequence ID" value="XM_016359417.1"/>
</dbReference>
<dbReference type="OrthoDB" id="2440523at2759"/>
<dbReference type="Proteomes" id="UP000053259">
    <property type="component" value="Unassembled WGS sequence"/>
</dbReference>
<proteinExistence type="predicted"/>
<keyword evidence="3" id="KW-1185">Reference proteome</keyword>
<dbReference type="EMBL" id="KN847547">
    <property type="protein sequence ID" value="KIW02797.1"/>
    <property type="molecule type" value="Genomic_DNA"/>
</dbReference>
<organism evidence="2 3">
    <name type="scientific">Verruconis gallopava</name>
    <dbReference type="NCBI Taxonomy" id="253628"/>
    <lineage>
        <taxon>Eukaryota</taxon>
        <taxon>Fungi</taxon>
        <taxon>Dikarya</taxon>
        <taxon>Ascomycota</taxon>
        <taxon>Pezizomycotina</taxon>
        <taxon>Dothideomycetes</taxon>
        <taxon>Pleosporomycetidae</taxon>
        <taxon>Venturiales</taxon>
        <taxon>Sympoventuriaceae</taxon>
        <taxon>Verruconis</taxon>
    </lineage>
</organism>
<dbReference type="Pfam" id="PF10021">
    <property type="entry name" value="PARG_cat_microb"/>
    <property type="match status" value="1"/>
</dbReference>
<gene>
    <name evidence="2" type="ORF">PV09_05858</name>
</gene>
<accession>A0A0D1YQA8</accession>
<dbReference type="Gene3D" id="3.40.220.10">
    <property type="entry name" value="Leucine Aminopeptidase, subunit E, domain 1"/>
    <property type="match status" value="1"/>
</dbReference>
<dbReference type="InterPro" id="IPR012664">
    <property type="entry name" value="CHP02452"/>
</dbReference>
<dbReference type="GeneID" id="27313831"/>
<evidence type="ECO:0000313" key="2">
    <source>
        <dbReference type="EMBL" id="KIW02797.1"/>
    </source>
</evidence>
<name>A0A0D1YQA8_9PEZI</name>
<dbReference type="InterPro" id="IPR019261">
    <property type="entry name" value="PARG_cat_microbial"/>
</dbReference>
<dbReference type="STRING" id="253628.A0A0D1YQA8"/>
<dbReference type="HOGENOM" id="CLU_024412_1_1_1"/>
<protein>
    <recommendedName>
        <fullName evidence="1">Microbial-type PARG catalytic domain-containing protein</fullName>
    </recommendedName>
</protein>
<reference evidence="2 3" key="1">
    <citation type="submission" date="2015-01" db="EMBL/GenBank/DDBJ databases">
        <title>The Genome Sequence of Ochroconis gallopava CBS43764.</title>
        <authorList>
            <consortium name="The Broad Institute Genomics Platform"/>
            <person name="Cuomo C."/>
            <person name="de Hoog S."/>
            <person name="Gorbushina A."/>
            <person name="Stielow B."/>
            <person name="Teixiera M."/>
            <person name="Abouelleil A."/>
            <person name="Chapman S.B."/>
            <person name="Priest M."/>
            <person name="Young S.K."/>
            <person name="Wortman J."/>
            <person name="Nusbaum C."/>
            <person name="Birren B."/>
        </authorList>
    </citation>
    <scope>NUCLEOTIDE SEQUENCE [LARGE SCALE GENOMIC DNA]</scope>
    <source>
        <strain evidence="2 3">CBS 43764</strain>
    </source>
</reference>
<dbReference type="PANTHER" id="PTHR35596:SF2">
    <property type="entry name" value="MICROBIAL-TYPE PARG CATALYTIC DOMAIN-CONTAINING PROTEIN"/>
    <property type="match status" value="1"/>
</dbReference>